<dbReference type="EMBL" id="NCKU01006810">
    <property type="protein sequence ID" value="RWS03133.1"/>
    <property type="molecule type" value="Genomic_DNA"/>
</dbReference>
<dbReference type="InterPro" id="IPR001024">
    <property type="entry name" value="PLAT/LH2_dom"/>
</dbReference>
<comment type="caution">
    <text evidence="1">Lacks conserved residue(s) required for the propagation of feature annotation.</text>
</comment>
<evidence type="ECO:0000313" key="4">
    <source>
        <dbReference type="EMBL" id="RWS03133.1"/>
    </source>
</evidence>
<evidence type="ECO:0000313" key="6">
    <source>
        <dbReference type="EMBL" id="RWS04860.1"/>
    </source>
</evidence>
<dbReference type="AlphaFoldDB" id="A0A3S3NZ84"/>
<dbReference type="OrthoDB" id="6506948at2759"/>
<feature type="transmembrane region" description="Helical" evidence="2">
    <location>
        <begin position="254"/>
        <end position="275"/>
    </location>
</feature>
<feature type="transmembrane region" description="Helical" evidence="2">
    <location>
        <begin position="295"/>
        <end position="314"/>
    </location>
</feature>
<dbReference type="GO" id="GO:0016020">
    <property type="term" value="C:membrane"/>
    <property type="evidence" value="ECO:0007669"/>
    <property type="project" value="TreeGrafter"/>
</dbReference>
<dbReference type="InterPro" id="IPR036392">
    <property type="entry name" value="PLAT/LH2_dom_sf"/>
</dbReference>
<accession>A0A3S3NZ84</accession>
<reference evidence="5" key="2">
    <citation type="submission" date="2018-11" db="EMBL/GenBank/DDBJ databases">
        <title>Trombidioid mite genomics.</title>
        <authorList>
            <person name="Dong X."/>
        </authorList>
    </citation>
    <scope>NUCLEOTIDE SEQUENCE</scope>
    <source>
        <strain evidence="5">UoL-WK</strain>
    </source>
</reference>
<reference evidence="5 7" key="1">
    <citation type="journal article" date="2018" name="Gigascience">
        <title>Genomes of trombidid mites reveal novel predicted allergens and laterally-transferred genes associated with secondary metabolism.</title>
        <authorList>
            <person name="Dong X."/>
            <person name="Chaisiri K."/>
            <person name="Xia D."/>
            <person name="Armstrong S.D."/>
            <person name="Fang Y."/>
            <person name="Donnelly M.J."/>
            <person name="Kadowaki T."/>
            <person name="McGarry J.W."/>
            <person name="Darby A.C."/>
            <person name="Makepeace B.L."/>
        </authorList>
    </citation>
    <scope>NUCLEOTIDE SEQUENCE [LARGE SCALE GENOMIC DNA]</scope>
    <source>
        <strain evidence="5">UoL-WK</strain>
    </source>
</reference>
<gene>
    <name evidence="6" type="ORF">B4U79_16371</name>
    <name evidence="5" type="ORF">B4U79_16385</name>
    <name evidence="4" type="ORF">B4U79_16543</name>
</gene>
<dbReference type="STRING" id="1965070.A0A3S3NZ84"/>
<dbReference type="Proteomes" id="UP000285301">
    <property type="component" value="Unassembled WGS sequence"/>
</dbReference>
<keyword evidence="2" id="KW-0472">Membrane</keyword>
<feature type="transmembrane region" description="Helical" evidence="2">
    <location>
        <begin position="36"/>
        <end position="57"/>
    </location>
</feature>
<protein>
    <submittedName>
        <fullName evidence="5">Polycystic kidney disease protein 1-like 2</fullName>
    </submittedName>
</protein>
<evidence type="ECO:0000256" key="1">
    <source>
        <dbReference type="PROSITE-ProRule" id="PRU00152"/>
    </source>
</evidence>
<dbReference type="PROSITE" id="PS50095">
    <property type="entry name" value="PLAT"/>
    <property type="match status" value="1"/>
</dbReference>
<keyword evidence="2" id="KW-0812">Transmembrane</keyword>
<dbReference type="GO" id="GO:0005262">
    <property type="term" value="F:calcium channel activity"/>
    <property type="evidence" value="ECO:0007669"/>
    <property type="project" value="TreeGrafter"/>
</dbReference>
<keyword evidence="2" id="KW-1133">Transmembrane helix</keyword>
<feature type="transmembrane region" description="Helical" evidence="2">
    <location>
        <begin position="326"/>
        <end position="348"/>
    </location>
</feature>
<dbReference type="GO" id="GO:0050982">
    <property type="term" value="P:detection of mechanical stimulus"/>
    <property type="evidence" value="ECO:0007669"/>
    <property type="project" value="TreeGrafter"/>
</dbReference>
<feature type="domain" description="PLAT" evidence="3">
    <location>
        <begin position="87"/>
        <end position="208"/>
    </location>
</feature>
<sequence>MALMKSAFEKIQEIILSILSIFPSPDKIDYKNLSDVVLEGSFVVVIAAASIHFLYILGQFWTTNLDVIDHFMYKRAIDINDIPTGTYRYLITIYTNWRPGSGTNAKVFIQLHGELGQNTICYFLHNPYVPYRELFGWSDVSWFTLNTSIPIGELRSIVIAHDNSGDFAAWHLSKVIVRDLQSNKSWRFFANCWFTEDNRYPEARTKHVLQPVDPDYVEPFGERMFEWARRLYRERPLTAWYNLNFITPLSRSQMLTITYCYLLTLMLLSIAYFQYEDKITNNLIKLASMTFRTGVCYFVLLSLKIILSLNVFTTRNPSQMHIYIRIAFAIFIHAICILMTFVIILYSTSKKFDSETSFKWLFKFMLGIAQSELMIAFGVTFFKAWLFTFFAKDPFAEEAARIQLTKRVTNSFPFTYKKDVYSSNLKERSGAAEK</sequence>
<dbReference type="SUPFAM" id="SSF49723">
    <property type="entry name" value="Lipase/lipooxygenase domain (PLAT/LH2 domain)"/>
    <property type="match status" value="1"/>
</dbReference>
<dbReference type="Gene3D" id="2.60.60.20">
    <property type="entry name" value="PLAT/LH2 domain"/>
    <property type="match status" value="1"/>
</dbReference>
<evidence type="ECO:0000256" key="2">
    <source>
        <dbReference type="SAM" id="Phobius"/>
    </source>
</evidence>
<evidence type="ECO:0000313" key="7">
    <source>
        <dbReference type="Proteomes" id="UP000285301"/>
    </source>
</evidence>
<evidence type="ECO:0000313" key="5">
    <source>
        <dbReference type="EMBL" id="RWS04737.1"/>
    </source>
</evidence>
<name>A0A3S3NZ84_9ACAR</name>
<dbReference type="SMART" id="SM00308">
    <property type="entry name" value="LH2"/>
    <property type="match status" value="1"/>
</dbReference>
<feature type="transmembrane region" description="Helical" evidence="2">
    <location>
        <begin position="360"/>
        <end position="382"/>
    </location>
</feature>
<organism evidence="5 7">
    <name type="scientific">Dinothrombium tinctorium</name>
    <dbReference type="NCBI Taxonomy" id="1965070"/>
    <lineage>
        <taxon>Eukaryota</taxon>
        <taxon>Metazoa</taxon>
        <taxon>Ecdysozoa</taxon>
        <taxon>Arthropoda</taxon>
        <taxon>Chelicerata</taxon>
        <taxon>Arachnida</taxon>
        <taxon>Acari</taxon>
        <taxon>Acariformes</taxon>
        <taxon>Trombidiformes</taxon>
        <taxon>Prostigmata</taxon>
        <taxon>Anystina</taxon>
        <taxon>Parasitengona</taxon>
        <taxon>Trombidioidea</taxon>
        <taxon>Trombidiidae</taxon>
        <taxon>Dinothrombium</taxon>
    </lineage>
</organism>
<dbReference type="EMBL" id="NCKU01005219">
    <property type="protein sequence ID" value="RWS04860.1"/>
    <property type="molecule type" value="Genomic_DNA"/>
</dbReference>
<dbReference type="Pfam" id="PF01477">
    <property type="entry name" value="PLAT"/>
    <property type="match status" value="1"/>
</dbReference>
<proteinExistence type="predicted"/>
<dbReference type="PANTHER" id="PTHR10877:SF194">
    <property type="entry name" value="LOCATION OF VULVA DEFECTIVE 1"/>
    <property type="match status" value="1"/>
</dbReference>
<keyword evidence="7" id="KW-1185">Reference proteome</keyword>
<dbReference type="InterPro" id="IPR051223">
    <property type="entry name" value="Polycystin"/>
</dbReference>
<comment type="caution">
    <text evidence="5">The sequence shown here is derived from an EMBL/GenBank/DDBJ whole genome shotgun (WGS) entry which is preliminary data.</text>
</comment>
<dbReference type="PANTHER" id="PTHR10877">
    <property type="entry name" value="POLYCYSTIN FAMILY MEMBER"/>
    <property type="match status" value="1"/>
</dbReference>
<dbReference type="EMBL" id="NCKU01005305">
    <property type="protein sequence ID" value="RWS04737.1"/>
    <property type="molecule type" value="Genomic_DNA"/>
</dbReference>
<evidence type="ECO:0000259" key="3">
    <source>
        <dbReference type="PROSITE" id="PS50095"/>
    </source>
</evidence>